<evidence type="ECO:0000313" key="1">
    <source>
        <dbReference type="EnsemblPlants" id="TuG1812G0700000303.01.T01.cds383882"/>
    </source>
</evidence>
<keyword evidence="2" id="KW-1185">Reference proteome</keyword>
<reference evidence="1" key="2">
    <citation type="submission" date="2018-03" db="EMBL/GenBank/DDBJ databases">
        <title>The Triticum urartu genome reveals the dynamic nature of wheat genome evolution.</title>
        <authorList>
            <person name="Ling H."/>
            <person name="Ma B."/>
            <person name="Shi X."/>
            <person name="Liu H."/>
            <person name="Dong L."/>
            <person name="Sun H."/>
            <person name="Cao Y."/>
            <person name="Gao Q."/>
            <person name="Zheng S."/>
            <person name="Li Y."/>
            <person name="Yu Y."/>
            <person name="Du H."/>
            <person name="Qi M."/>
            <person name="Li Y."/>
            <person name="Yu H."/>
            <person name="Cui Y."/>
            <person name="Wang N."/>
            <person name="Chen C."/>
            <person name="Wu H."/>
            <person name="Zhao Y."/>
            <person name="Zhang J."/>
            <person name="Li Y."/>
            <person name="Zhou W."/>
            <person name="Zhang B."/>
            <person name="Hu W."/>
            <person name="Eijk M."/>
            <person name="Tang J."/>
            <person name="Witsenboer H."/>
            <person name="Zhao S."/>
            <person name="Li Z."/>
            <person name="Zhang A."/>
            <person name="Wang D."/>
            <person name="Liang C."/>
        </authorList>
    </citation>
    <scope>NUCLEOTIDE SEQUENCE [LARGE SCALE GENOMIC DNA]</scope>
    <source>
        <strain evidence="1">cv. G1812</strain>
    </source>
</reference>
<dbReference type="EnsemblPlants" id="TuG1812G0700000303.01.T01">
    <property type="protein sequence ID" value="TuG1812G0700000303.01.T01.cds383882"/>
    <property type="gene ID" value="TuG1812G0700000303.01"/>
</dbReference>
<evidence type="ECO:0000313" key="2">
    <source>
        <dbReference type="Proteomes" id="UP000015106"/>
    </source>
</evidence>
<accession>A0A8R7QY67</accession>
<dbReference type="AlphaFoldDB" id="A0A8R7QY67"/>
<proteinExistence type="predicted"/>
<name>A0A8R7QY67_TRIUA</name>
<protein>
    <submittedName>
        <fullName evidence="1">Uncharacterized protein</fullName>
    </submittedName>
</protein>
<dbReference type="Proteomes" id="UP000015106">
    <property type="component" value="Chromosome 7"/>
</dbReference>
<organism evidence="1 2">
    <name type="scientific">Triticum urartu</name>
    <name type="common">Red wild einkorn</name>
    <name type="synonym">Crithodium urartu</name>
    <dbReference type="NCBI Taxonomy" id="4572"/>
    <lineage>
        <taxon>Eukaryota</taxon>
        <taxon>Viridiplantae</taxon>
        <taxon>Streptophyta</taxon>
        <taxon>Embryophyta</taxon>
        <taxon>Tracheophyta</taxon>
        <taxon>Spermatophyta</taxon>
        <taxon>Magnoliopsida</taxon>
        <taxon>Liliopsida</taxon>
        <taxon>Poales</taxon>
        <taxon>Poaceae</taxon>
        <taxon>BOP clade</taxon>
        <taxon>Pooideae</taxon>
        <taxon>Triticodae</taxon>
        <taxon>Triticeae</taxon>
        <taxon>Triticinae</taxon>
        <taxon>Triticum</taxon>
    </lineage>
</organism>
<dbReference type="Gramene" id="TuG1812G0700000303.01.T01">
    <property type="protein sequence ID" value="TuG1812G0700000303.01.T01.cds383882"/>
    <property type="gene ID" value="TuG1812G0700000303.01"/>
</dbReference>
<sequence>MKSASSQVASSGDMLSHCTNHCVTKCGCQGTALVCKTSTGAILILPASSTSGKPGAGIALGPR</sequence>
<reference evidence="2" key="1">
    <citation type="journal article" date="2013" name="Nature">
        <title>Draft genome of the wheat A-genome progenitor Triticum urartu.</title>
        <authorList>
            <person name="Ling H.Q."/>
            <person name="Zhao S."/>
            <person name="Liu D."/>
            <person name="Wang J."/>
            <person name="Sun H."/>
            <person name="Zhang C."/>
            <person name="Fan H."/>
            <person name="Li D."/>
            <person name="Dong L."/>
            <person name="Tao Y."/>
            <person name="Gao C."/>
            <person name="Wu H."/>
            <person name="Li Y."/>
            <person name="Cui Y."/>
            <person name="Guo X."/>
            <person name="Zheng S."/>
            <person name="Wang B."/>
            <person name="Yu K."/>
            <person name="Liang Q."/>
            <person name="Yang W."/>
            <person name="Lou X."/>
            <person name="Chen J."/>
            <person name="Feng M."/>
            <person name="Jian J."/>
            <person name="Zhang X."/>
            <person name="Luo G."/>
            <person name="Jiang Y."/>
            <person name="Liu J."/>
            <person name="Wang Z."/>
            <person name="Sha Y."/>
            <person name="Zhang B."/>
            <person name="Wu H."/>
            <person name="Tang D."/>
            <person name="Shen Q."/>
            <person name="Xue P."/>
            <person name="Zou S."/>
            <person name="Wang X."/>
            <person name="Liu X."/>
            <person name="Wang F."/>
            <person name="Yang Y."/>
            <person name="An X."/>
            <person name="Dong Z."/>
            <person name="Zhang K."/>
            <person name="Zhang X."/>
            <person name="Luo M.C."/>
            <person name="Dvorak J."/>
            <person name="Tong Y."/>
            <person name="Wang J."/>
            <person name="Yang H."/>
            <person name="Li Z."/>
            <person name="Wang D."/>
            <person name="Zhang A."/>
            <person name="Wang J."/>
        </authorList>
    </citation>
    <scope>NUCLEOTIDE SEQUENCE</scope>
    <source>
        <strain evidence="2">cv. G1812</strain>
    </source>
</reference>
<reference evidence="1" key="3">
    <citation type="submission" date="2022-06" db="UniProtKB">
        <authorList>
            <consortium name="EnsemblPlants"/>
        </authorList>
    </citation>
    <scope>IDENTIFICATION</scope>
</reference>